<dbReference type="Proteomes" id="UP000178379">
    <property type="component" value="Unassembled WGS sequence"/>
</dbReference>
<comment type="caution">
    <text evidence="1">The sequence shown here is derived from an EMBL/GenBank/DDBJ whole genome shotgun (WGS) entry which is preliminary data.</text>
</comment>
<sequence length="75" mass="8266">MNIADIMLHVPADLSTKDRDNIERDIQGCDGVVSVHFSKVDAHLLEVAYDPQVVDSDTLRRHVAERGLAVSKIGL</sequence>
<name>A0A1F6SWY9_9PROT</name>
<dbReference type="Gene3D" id="3.30.70.100">
    <property type="match status" value="1"/>
</dbReference>
<dbReference type="EMBL" id="MFSQ01000146">
    <property type="protein sequence ID" value="OGI37450.1"/>
    <property type="molecule type" value="Genomic_DNA"/>
</dbReference>
<evidence type="ECO:0000313" key="2">
    <source>
        <dbReference type="Proteomes" id="UP000178379"/>
    </source>
</evidence>
<reference evidence="1 2" key="1">
    <citation type="journal article" date="2016" name="Nat. Commun.">
        <title>Thousands of microbial genomes shed light on interconnected biogeochemical processes in an aquifer system.</title>
        <authorList>
            <person name="Anantharaman K."/>
            <person name="Brown C.T."/>
            <person name="Hug L.A."/>
            <person name="Sharon I."/>
            <person name="Castelle C.J."/>
            <person name="Probst A.J."/>
            <person name="Thomas B.C."/>
            <person name="Singh A."/>
            <person name="Wilkins M.J."/>
            <person name="Karaoz U."/>
            <person name="Brodie E.L."/>
            <person name="Williams K.H."/>
            <person name="Hubbard S.S."/>
            <person name="Banfield J.F."/>
        </authorList>
    </citation>
    <scope>NUCLEOTIDE SEQUENCE [LARGE SCALE GENOMIC DNA]</scope>
</reference>
<evidence type="ECO:0008006" key="3">
    <source>
        <dbReference type="Google" id="ProtNLM"/>
    </source>
</evidence>
<proteinExistence type="predicted"/>
<dbReference type="AlphaFoldDB" id="A0A1F6SWY9"/>
<organism evidence="1 2">
    <name type="scientific">Candidatus Muproteobacteria bacterium RBG_16_62_13</name>
    <dbReference type="NCBI Taxonomy" id="1817756"/>
    <lineage>
        <taxon>Bacteria</taxon>
        <taxon>Pseudomonadati</taxon>
        <taxon>Pseudomonadota</taxon>
        <taxon>Candidatus Muproteobacteria</taxon>
    </lineage>
</organism>
<evidence type="ECO:0000313" key="1">
    <source>
        <dbReference type="EMBL" id="OGI37450.1"/>
    </source>
</evidence>
<accession>A0A1F6SWY9</accession>
<protein>
    <recommendedName>
        <fullName evidence="3">HMA domain-containing protein</fullName>
    </recommendedName>
</protein>
<gene>
    <name evidence="1" type="ORF">A2140_01890</name>
</gene>
<dbReference type="STRING" id="1817756.A2140_01890"/>